<feature type="region of interest" description="Disordered" evidence="2">
    <location>
        <begin position="231"/>
        <end position="273"/>
    </location>
</feature>
<evidence type="ECO:0008006" key="5">
    <source>
        <dbReference type="Google" id="ProtNLM"/>
    </source>
</evidence>
<protein>
    <recommendedName>
        <fullName evidence="5">MIT domain-containing protein</fullName>
    </recommendedName>
</protein>
<evidence type="ECO:0000313" key="3">
    <source>
        <dbReference type="EMBL" id="OZJ05887.1"/>
    </source>
</evidence>
<dbReference type="OrthoDB" id="3197614at2759"/>
<accession>A0A261Y5J9</accession>
<feature type="region of interest" description="Disordered" evidence="2">
    <location>
        <begin position="133"/>
        <end position="156"/>
    </location>
</feature>
<dbReference type="PANTHER" id="PTHR40130">
    <property type="entry name" value="EXPRESSED PROTEIN"/>
    <property type="match status" value="1"/>
</dbReference>
<dbReference type="SUPFAM" id="SSF140361">
    <property type="entry name" value="MIT domain-like"/>
    <property type="match status" value="1"/>
</dbReference>
<reference evidence="3 4" key="1">
    <citation type="journal article" date="2017" name="Mycologia">
        <title>Bifiguratus adelaidae, gen. et sp. nov., a new member of Mucoromycotina in endophytic and soil-dwelling habitats.</title>
        <authorList>
            <person name="Torres-Cruz T.J."/>
            <person name="Billingsley Tobias T.L."/>
            <person name="Almatruk M."/>
            <person name="Hesse C."/>
            <person name="Kuske C.R."/>
            <person name="Desiro A."/>
            <person name="Benucci G.M."/>
            <person name="Bonito G."/>
            <person name="Stajich J.E."/>
            <person name="Dunlap C."/>
            <person name="Arnold A.E."/>
            <person name="Porras-Alfaro A."/>
        </authorList>
    </citation>
    <scope>NUCLEOTIDE SEQUENCE [LARGE SCALE GENOMIC DNA]</scope>
    <source>
        <strain evidence="3 4">AZ0501</strain>
    </source>
</reference>
<feature type="region of interest" description="Disordered" evidence="2">
    <location>
        <begin position="537"/>
        <end position="616"/>
    </location>
</feature>
<feature type="coiled-coil region" evidence="1">
    <location>
        <begin position="336"/>
        <end position="363"/>
    </location>
</feature>
<keyword evidence="1" id="KW-0175">Coiled coil</keyword>
<evidence type="ECO:0000256" key="2">
    <source>
        <dbReference type="SAM" id="MobiDB-lite"/>
    </source>
</evidence>
<feature type="compositionally biased region" description="Polar residues" evidence="2">
    <location>
        <begin position="585"/>
        <end position="595"/>
    </location>
</feature>
<name>A0A261Y5J9_9FUNG</name>
<feature type="region of interest" description="Disordered" evidence="2">
    <location>
        <begin position="65"/>
        <end position="93"/>
    </location>
</feature>
<dbReference type="Gene3D" id="1.20.58.80">
    <property type="entry name" value="Phosphotransferase system, lactose/cellobiose-type IIA subunit"/>
    <property type="match status" value="1"/>
</dbReference>
<feature type="region of interest" description="Disordered" evidence="2">
    <location>
        <begin position="1"/>
        <end position="23"/>
    </location>
</feature>
<dbReference type="AlphaFoldDB" id="A0A261Y5J9"/>
<evidence type="ECO:0000313" key="4">
    <source>
        <dbReference type="Proteomes" id="UP000242875"/>
    </source>
</evidence>
<feature type="compositionally biased region" description="Polar residues" evidence="2">
    <location>
        <begin position="83"/>
        <end position="93"/>
    </location>
</feature>
<sequence>MEDSPVVAAHQYAAEAESWEDKEEWSKAADAHFRAAELFYDAVSRTSDAEAVRTLKLLCANHSRKGREIQRRLSRPNGPIQVQRPQDNATSSLSNIQQTPLTVQHSGYPSEGSTLLEQLGKGQNPAMDIRNQYRKQAQSSNQPPSSPLRGHFNTVPEAEHPDLLNSQFSSSTANNELSTRFDGSYMVLRDPNDDDDADPFNKFWEIVEGLVQKLSNPVAFTTIPLVPDDASDISSPSDRQHSMARTASRSFEPARMGQKGADLSMPKADRSEHNPNLEESYFLVPENANAPNLEMNRTQGNRLQKLSSTAHGKPSMHGPFHGRGGGLPYVKPNKSIEEYAIENEHLKATIDQLTRNLYDLQQASKENTMLKSSIVQFKLDLQKQAKKLMQSQDSLRNSMALSRMVPLQQAVNNLNLSAPNNDSVSQNPTTAIDTETDIALRRRILELESEVKSLKQENDRQNNLMAKYKERWEKLKESAKKRRMEQHSGHSPGKGNATSTSLRTIMESNLEAKSETSNHTNGKTPYLASLVNAQRGAPFQDTQSPPSLGSHKSAESSPLNTKGEGGVSPLSSPTNQKPGLLQALPASNSTVQRSGTPIVISPGLGRGNPSKPRMEL</sequence>
<comment type="caution">
    <text evidence="3">The sequence shown here is derived from an EMBL/GenBank/DDBJ whole genome shotgun (WGS) entry which is preliminary data.</text>
</comment>
<dbReference type="EMBL" id="MVBO01000009">
    <property type="protein sequence ID" value="OZJ05887.1"/>
    <property type="molecule type" value="Genomic_DNA"/>
</dbReference>
<feature type="region of interest" description="Disordered" evidence="2">
    <location>
        <begin position="476"/>
        <end position="500"/>
    </location>
</feature>
<keyword evidence="4" id="KW-1185">Reference proteome</keyword>
<proteinExistence type="predicted"/>
<dbReference type="PANTHER" id="PTHR40130:SF1">
    <property type="entry name" value="SPINDLE POLE BODY-ASSOCIATED PROTEIN CUT12 DOMAIN-CONTAINING PROTEIN"/>
    <property type="match status" value="1"/>
</dbReference>
<organism evidence="3 4">
    <name type="scientific">Bifiguratus adelaidae</name>
    <dbReference type="NCBI Taxonomy" id="1938954"/>
    <lineage>
        <taxon>Eukaryota</taxon>
        <taxon>Fungi</taxon>
        <taxon>Fungi incertae sedis</taxon>
        <taxon>Mucoromycota</taxon>
        <taxon>Mucoromycotina</taxon>
        <taxon>Endogonomycetes</taxon>
        <taxon>Endogonales</taxon>
        <taxon>Endogonales incertae sedis</taxon>
        <taxon>Bifiguratus</taxon>
    </lineage>
</organism>
<dbReference type="Proteomes" id="UP000242875">
    <property type="component" value="Unassembled WGS sequence"/>
</dbReference>
<evidence type="ECO:0000256" key="1">
    <source>
        <dbReference type="SAM" id="Coils"/>
    </source>
</evidence>
<gene>
    <name evidence="3" type="ORF">BZG36_00939</name>
</gene>